<feature type="domain" description="Glycosyltransferase 2-like" evidence="1">
    <location>
        <begin position="8"/>
        <end position="177"/>
    </location>
</feature>
<organism evidence="2 3">
    <name type="scientific">Candidatus Woesebacteria bacterium RIFOXYA1_FULL_43_9</name>
    <dbReference type="NCBI Taxonomy" id="1802534"/>
    <lineage>
        <taxon>Bacteria</taxon>
        <taxon>Candidatus Woeseibacteriota</taxon>
    </lineage>
</organism>
<proteinExistence type="predicted"/>
<reference evidence="2 3" key="1">
    <citation type="journal article" date="2016" name="Nat. Commun.">
        <title>Thousands of microbial genomes shed light on interconnected biogeochemical processes in an aquifer system.</title>
        <authorList>
            <person name="Anantharaman K."/>
            <person name="Brown C.T."/>
            <person name="Hug L.A."/>
            <person name="Sharon I."/>
            <person name="Castelle C.J."/>
            <person name="Probst A.J."/>
            <person name="Thomas B.C."/>
            <person name="Singh A."/>
            <person name="Wilkins M.J."/>
            <person name="Karaoz U."/>
            <person name="Brodie E.L."/>
            <person name="Williams K.H."/>
            <person name="Hubbard S.S."/>
            <person name="Banfield J.F."/>
        </authorList>
    </citation>
    <scope>NUCLEOTIDE SEQUENCE [LARGE SCALE GENOMIC DNA]</scope>
</reference>
<comment type="caution">
    <text evidence="2">The sequence shown here is derived from an EMBL/GenBank/DDBJ whole genome shotgun (WGS) entry which is preliminary data.</text>
</comment>
<name>A0A1F8CNN3_9BACT</name>
<dbReference type="PANTHER" id="PTHR10859">
    <property type="entry name" value="GLYCOSYL TRANSFERASE"/>
    <property type="match status" value="1"/>
</dbReference>
<protein>
    <recommendedName>
        <fullName evidence="1">Glycosyltransferase 2-like domain-containing protein</fullName>
    </recommendedName>
</protein>
<evidence type="ECO:0000313" key="3">
    <source>
        <dbReference type="Proteomes" id="UP000179241"/>
    </source>
</evidence>
<dbReference type="Pfam" id="PF00535">
    <property type="entry name" value="Glycos_transf_2"/>
    <property type="match status" value="1"/>
</dbReference>
<dbReference type="Gene3D" id="3.90.550.10">
    <property type="entry name" value="Spore Coat Polysaccharide Biosynthesis Protein SpsA, Chain A"/>
    <property type="match status" value="1"/>
</dbReference>
<dbReference type="SUPFAM" id="SSF53448">
    <property type="entry name" value="Nucleotide-diphospho-sugar transferases"/>
    <property type="match status" value="1"/>
</dbReference>
<sequence length="261" mass="29895">MAKTKLLSVIVPAYKQEKTIGRDLTNIVQTLETGLPADFGFEIICVVDGVLDHTREEALKTKSPRVKVFSYKENQGKGYAVRFGMSKARGSYISFLDAGRDINARGMMMLMAHMDWYHADIIVGSKRHPASIVSDYPLIRIIYSVAYHFGVRVLFGLPIKDTQSGIKIFKRKVVEVILPRLLVKRHAMDIEMLAVAWHLGFRRIYEAPIKVRFDKSVSSIGFKFFGANSASKMLWDTLAVFYRLHILHYYDDVNKDNWLRT</sequence>
<evidence type="ECO:0000313" key="2">
    <source>
        <dbReference type="EMBL" id="OGM77881.1"/>
    </source>
</evidence>
<dbReference type="PANTHER" id="PTHR10859:SF91">
    <property type="entry name" value="DOLICHYL-PHOSPHATE BETA-GLUCOSYLTRANSFERASE"/>
    <property type="match status" value="1"/>
</dbReference>
<dbReference type="AlphaFoldDB" id="A0A1F8CNN3"/>
<dbReference type="InterPro" id="IPR029044">
    <property type="entry name" value="Nucleotide-diphossugar_trans"/>
</dbReference>
<dbReference type="Proteomes" id="UP000179241">
    <property type="component" value="Unassembled WGS sequence"/>
</dbReference>
<dbReference type="InterPro" id="IPR001173">
    <property type="entry name" value="Glyco_trans_2-like"/>
</dbReference>
<gene>
    <name evidence="2" type="ORF">A2188_02670</name>
</gene>
<evidence type="ECO:0000259" key="1">
    <source>
        <dbReference type="Pfam" id="PF00535"/>
    </source>
</evidence>
<dbReference type="GO" id="GO:0006487">
    <property type="term" value="P:protein N-linked glycosylation"/>
    <property type="evidence" value="ECO:0007669"/>
    <property type="project" value="TreeGrafter"/>
</dbReference>
<dbReference type="EMBL" id="MGHU01000010">
    <property type="protein sequence ID" value="OGM77881.1"/>
    <property type="molecule type" value="Genomic_DNA"/>
</dbReference>
<accession>A0A1F8CNN3</accession>